<proteinExistence type="predicted"/>
<sequence length="296" mass="34822">MSKRKLRIAHVEEKEKSLASLLESYREQEYLPNYVFSDLLHVSFPNATITHSYSGQHHMIKMPIRDLLQAPISNWQYNRPADRARSEDIAHFIVSSKKPVDTLIYVSFNNKKQSYDVVDGIHRYTALKIVEERSKHMDLISDEFGEDMTWLFNSVIFINVRLNSPEEELIGLFKSLNKSNPIPELYVRDLVKDKRECIEMLTIKWQNQYKAHFSTTNKPQRPNINRDRFMDLLDAVYDKYHVTEETKDKLEQKIVQANLNISQNVPKKLPTSIQDKCKMTGCWLFVYTCDELVKMV</sequence>
<name>A0A6C0KVD3_9ZZZZ</name>
<accession>A0A6C0KVD3</accession>
<organism evidence="2">
    <name type="scientific">viral metagenome</name>
    <dbReference type="NCBI Taxonomy" id="1070528"/>
    <lineage>
        <taxon>unclassified sequences</taxon>
        <taxon>metagenomes</taxon>
        <taxon>organismal metagenomes</taxon>
    </lineage>
</organism>
<evidence type="ECO:0000256" key="1">
    <source>
        <dbReference type="SAM" id="Coils"/>
    </source>
</evidence>
<protein>
    <recommendedName>
        <fullName evidence="3">ParB/Sulfiredoxin domain-containing protein</fullName>
    </recommendedName>
</protein>
<reference evidence="2" key="1">
    <citation type="journal article" date="2020" name="Nature">
        <title>Giant virus diversity and host interactions through global metagenomics.</title>
        <authorList>
            <person name="Schulz F."/>
            <person name="Roux S."/>
            <person name="Paez-Espino D."/>
            <person name="Jungbluth S."/>
            <person name="Walsh D.A."/>
            <person name="Denef V.J."/>
            <person name="McMahon K.D."/>
            <person name="Konstantinidis K.T."/>
            <person name="Eloe-Fadrosh E.A."/>
            <person name="Kyrpides N.C."/>
            <person name="Woyke T."/>
        </authorList>
    </citation>
    <scope>NUCLEOTIDE SEQUENCE</scope>
    <source>
        <strain evidence="2">GVMAG-S-3300013093-109</strain>
    </source>
</reference>
<dbReference type="EMBL" id="MN740970">
    <property type="protein sequence ID" value="QHU20647.1"/>
    <property type="molecule type" value="Genomic_DNA"/>
</dbReference>
<feature type="coiled-coil region" evidence="1">
    <location>
        <begin position="233"/>
        <end position="260"/>
    </location>
</feature>
<evidence type="ECO:0000313" key="2">
    <source>
        <dbReference type="EMBL" id="QHU20647.1"/>
    </source>
</evidence>
<keyword evidence="1" id="KW-0175">Coiled coil</keyword>
<evidence type="ECO:0008006" key="3">
    <source>
        <dbReference type="Google" id="ProtNLM"/>
    </source>
</evidence>
<dbReference type="AlphaFoldDB" id="A0A6C0KVD3"/>